<dbReference type="InterPro" id="IPR035996">
    <property type="entry name" value="4pyrrol_Methylase_sf"/>
</dbReference>
<dbReference type="Proteomes" id="UP001151760">
    <property type="component" value="Unassembled WGS sequence"/>
</dbReference>
<evidence type="ECO:0000256" key="2">
    <source>
        <dbReference type="ARBA" id="ARBA00022737"/>
    </source>
</evidence>
<dbReference type="EMBL" id="BQNB010015193">
    <property type="protein sequence ID" value="GJT37067.1"/>
    <property type="molecule type" value="Genomic_DNA"/>
</dbReference>
<organism evidence="4 5">
    <name type="scientific">Tanacetum coccineum</name>
    <dbReference type="NCBI Taxonomy" id="301880"/>
    <lineage>
        <taxon>Eukaryota</taxon>
        <taxon>Viridiplantae</taxon>
        <taxon>Streptophyta</taxon>
        <taxon>Embryophyta</taxon>
        <taxon>Tracheophyta</taxon>
        <taxon>Spermatophyta</taxon>
        <taxon>Magnoliopsida</taxon>
        <taxon>eudicotyledons</taxon>
        <taxon>Gunneridae</taxon>
        <taxon>Pentapetalae</taxon>
        <taxon>asterids</taxon>
        <taxon>campanulids</taxon>
        <taxon>Asterales</taxon>
        <taxon>Asteraceae</taxon>
        <taxon>Asteroideae</taxon>
        <taxon>Anthemideae</taxon>
        <taxon>Anthemidinae</taxon>
        <taxon>Tanacetum</taxon>
    </lineage>
</organism>
<proteinExistence type="predicted"/>
<dbReference type="PANTHER" id="PTHR46739:SF10">
    <property type="entry name" value="MAJOR INTRINSIC PROTEIN"/>
    <property type="match status" value="1"/>
</dbReference>
<dbReference type="Gene3D" id="3.40.1010.10">
    <property type="entry name" value="Cobalt-precorrin-4 Transmethylase, Domain 1"/>
    <property type="match status" value="1"/>
</dbReference>
<reference evidence="4" key="1">
    <citation type="journal article" date="2022" name="Int. J. Mol. Sci.">
        <title>Draft Genome of Tanacetum Coccineum: Genomic Comparison of Closely Related Tanacetum-Family Plants.</title>
        <authorList>
            <person name="Yamashiro T."/>
            <person name="Shiraishi A."/>
            <person name="Nakayama K."/>
            <person name="Satake H."/>
        </authorList>
    </citation>
    <scope>NUCLEOTIDE SEQUENCE</scope>
</reference>
<comment type="caution">
    <text evidence="4">The sequence shown here is derived from an EMBL/GenBank/DDBJ whole genome shotgun (WGS) entry which is preliminary data.</text>
</comment>
<evidence type="ECO:0000256" key="1">
    <source>
        <dbReference type="ARBA" id="ARBA00022448"/>
    </source>
</evidence>
<keyword evidence="2" id="KW-0677">Repeat</keyword>
<dbReference type="InterPro" id="IPR014777">
    <property type="entry name" value="4pyrrole_Mease_sub1"/>
</dbReference>
<evidence type="ECO:0000313" key="4">
    <source>
        <dbReference type="EMBL" id="GJT37067.1"/>
    </source>
</evidence>
<feature type="region of interest" description="Disordered" evidence="3">
    <location>
        <begin position="158"/>
        <end position="189"/>
    </location>
</feature>
<dbReference type="PANTHER" id="PTHR46739">
    <property type="entry name" value="AQUAPORIN SIP1-1"/>
    <property type="match status" value="1"/>
</dbReference>
<keyword evidence="5" id="KW-1185">Reference proteome</keyword>
<evidence type="ECO:0000256" key="3">
    <source>
        <dbReference type="SAM" id="MobiDB-lite"/>
    </source>
</evidence>
<reference evidence="4" key="2">
    <citation type="submission" date="2022-01" db="EMBL/GenBank/DDBJ databases">
        <authorList>
            <person name="Yamashiro T."/>
            <person name="Shiraishi A."/>
            <person name="Satake H."/>
            <person name="Nakayama K."/>
        </authorList>
    </citation>
    <scope>NUCLEOTIDE SEQUENCE</scope>
</reference>
<gene>
    <name evidence="4" type="ORF">Tco_0936932</name>
</gene>
<dbReference type="SUPFAM" id="SSF53790">
    <property type="entry name" value="Tetrapyrrole methylase"/>
    <property type="match status" value="1"/>
</dbReference>
<accession>A0ABQ5DFG2</accession>
<name>A0ABQ5DFG2_9ASTR</name>
<dbReference type="InterPro" id="IPR044222">
    <property type="entry name" value="SIP1-1/2-like"/>
</dbReference>
<sequence>MVVYLTGSWCSRWCIELMPLEYKHMLEGPSLKVDLHTRAIAEGGVDFRITFVVLIIIIKGPKLLYEELDAFCGDYGMARSYCDDDKVKLSLYYEALCPYCSDFIVNLDLKLVPWGNTQLAPNNGWICQLSTFFARTANARLLRTNIYASVIPAREKETRSKRGARGSGRGSNEDSEGCMNDLDDDVRDGRDELADSEKMIGHCGGGDPLVFGRDGEEMDFLPKKGVQTKVIPGVISSDHHLAIGGSIPFEEALAARVSSNLH</sequence>
<evidence type="ECO:0000313" key="5">
    <source>
        <dbReference type="Proteomes" id="UP001151760"/>
    </source>
</evidence>
<keyword evidence="1" id="KW-0813">Transport</keyword>
<protein>
    <submittedName>
        <fullName evidence="4">Gamma interferon responsive lysosomal thiol reductase family protein</fullName>
    </submittedName>
</protein>
<feature type="compositionally biased region" description="Acidic residues" evidence="3">
    <location>
        <begin position="173"/>
        <end position="186"/>
    </location>
</feature>